<comment type="similarity">
    <text evidence="2">Belongs to the UPF0053 family.</text>
</comment>
<accession>A0A378SJF3</accession>
<dbReference type="InterPro" id="IPR036318">
    <property type="entry name" value="FAD-bd_PCMH-like_sf"/>
</dbReference>
<dbReference type="InterPro" id="IPR046342">
    <property type="entry name" value="CBS_dom_sf"/>
</dbReference>
<evidence type="ECO:0000256" key="6">
    <source>
        <dbReference type="ARBA" id="ARBA00022989"/>
    </source>
</evidence>
<keyword evidence="8 10" id="KW-0472">Membrane</keyword>
<evidence type="ECO:0000256" key="7">
    <source>
        <dbReference type="ARBA" id="ARBA00023122"/>
    </source>
</evidence>
<evidence type="ECO:0000256" key="8">
    <source>
        <dbReference type="ARBA" id="ARBA00023136"/>
    </source>
</evidence>
<evidence type="ECO:0000259" key="12">
    <source>
        <dbReference type="PROSITE" id="PS51371"/>
    </source>
</evidence>
<feature type="domain" description="CBS" evidence="12">
    <location>
        <begin position="217"/>
        <end position="275"/>
    </location>
</feature>
<dbReference type="InterPro" id="IPR016169">
    <property type="entry name" value="FAD-bd_PCMH_sub2"/>
</dbReference>
<organism evidence="14 15">
    <name type="scientific">Mycolicibacterium gilvum</name>
    <dbReference type="NCBI Taxonomy" id="1804"/>
    <lineage>
        <taxon>Bacteria</taxon>
        <taxon>Bacillati</taxon>
        <taxon>Actinomycetota</taxon>
        <taxon>Actinomycetes</taxon>
        <taxon>Mycobacteriales</taxon>
        <taxon>Mycobacteriaceae</taxon>
        <taxon>Mycolicibacterium</taxon>
    </lineage>
</organism>
<dbReference type="SMART" id="SM01091">
    <property type="entry name" value="CorC_HlyC"/>
    <property type="match status" value="1"/>
</dbReference>
<evidence type="ECO:0000313" key="15">
    <source>
        <dbReference type="Proteomes" id="UP000254291"/>
    </source>
</evidence>
<dbReference type="Gene3D" id="3.30.465.10">
    <property type="match status" value="1"/>
</dbReference>
<dbReference type="GO" id="GO:0050660">
    <property type="term" value="F:flavin adenine dinucleotide binding"/>
    <property type="evidence" value="ECO:0007669"/>
    <property type="project" value="InterPro"/>
</dbReference>
<dbReference type="EMBL" id="UGQM01000001">
    <property type="protein sequence ID" value="STZ42026.1"/>
    <property type="molecule type" value="Genomic_DNA"/>
</dbReference>
<dbReference type="InterPro" id="IPR002550">
    <property type="entry name" value="CNNM"/>
</dbReference>
<keyword evidence="5" id="KW-0677">Repeat</keyword>
<dbReference type="InterPro" id="IPR044751">
    <property type="entry name" value="Ion_transp-like_CBS"/>
</dbReference>
<dbReference type="RefSeq" id="WP_115326750.1">
    <property type="nucleotide sequence ID" value="NZ_JACKST010000147.1"/>
</dbReference>
<keyword evidence="4 10" id="KW-0812">Transmembrane</keyword>
<evidence type="ECO:0000256" key="11">
    <source>
        <dbReference type="SAM" id="Phobius"/>
    </source>
</evidence>
<dbReference type="GO" id="GO:0005886">
    <property type="term" value="C:plasma membrane"/>
    <property type="evidence" value="ECO:0007669"/>
    <property type="project" value="UniProtKB-SubCell"/>
</dbReference>
<feature type="transmembrane region" description="Helical" evidence="11">
    <location>
        <begin position="93"/>
        <end position="121"/>
    </location>
</feature>
<evidence type="ECO:0000256" key="2">
    <source>
        <dbReference type="ARBA" id="ARBA00006337"/>
    </source>
</evidence>
<feature type="transmembrane region" description="Helical" evidence="11">
    <location>
        <begin position="60"/>
        <end position="81"/>
    </location>
</feature>
<proteinExistence type="inferred from homology"/>
<name>A0A378SJF3_9MYCO</name>
<dbReference type="Gene3D" id="3.10.580.10">
    <property type="entry name" value="CBS-domain"/>
    <property type="match status" value="1"/>
</dbReference>
<dbReference type="Proteomes" id="UP000254291">
    <property type="component" value="Unassembled WGS sequence"/>
</dbReference>
<dbReference type="Pfam" id="PF01595">
    <property type="entry name" value="CNNM"/>
    <property type="match status" value="1"/>
</dbReference>
<protein>
    <submittedName>
        <fullName evidence="14">CBS domain-containing protein</fullName>
    </submittedName>
</protein>
<dbReference type="PROSITE" id="PS51846">
    <property type="entry name" value="CNNM"/>
    <property type="match status" value="1"/>
</dbReference>
<dbReference type="Pfam" id="PF00571">
    <property type="entry name" value="CBS"/>
    <property type="match status" value="2"/>
</dbReference>
<feature type="domain" description="CNNM transmembrane" evidence="13">
    <location>
        <begin position="1"/>
        <end position="196"/>
    </location>
</feature>
<comment type="subcellular location">
    <subcellularLocation>
        <location evidence="1">Cell membrane</location>
        <topology evidence="1">Multi-pass membrane protein</topology>
    </subcellularLocation>
</comment>
<evidence type="ECO:0000256" key="10">
    <source>
        <dbReference type="PROSITE-ProRule" id="PRU01193"/>
    </source>
</evidence>
<evidence type="ECO:0000259" key="13">
    <source>
        <dbReference type="PROSITE" id="PS51846"/>
    </source>
</evidence>
<dbReference type="Pfam" id="PF03471">
    <property type="entry name" value="CorC_HlyC"/>
    <property type="match status" value="1"/>
</dbReference>
<reference evidence="14 15" key="1">
    <citation type="submission" date="2018-06" db="EMBL/GenBank/DDBJ databases">
        <authorList>
            <consortium name="Pathogen Informatics"/>
            <person name="Doyle S."/>
        </authorList>
    </citation>
    <scope>NUCLEOTIDE SEQUENCE [LARGE SCALE GENOMIC DNA]</scope>
    <source>
        <strain evidence="14 15">NCTC10742</strain>
    </source>
</reference>
<sequence>MDGYWLDLALVAVLVLVNGLLSGSEAAFISLGEGQLREMERRGTRRDRIVVDLAREPNRFLATIQLGITLAGFLASATAAVSLAEPVESRLQFLGGAAAAVSIAAVTIVVTASTLVFGELAPKRLGMQYARRWAGLVAPLLRFLAIVTKPVIWGLGQSTDIAVRVVGGDPDVGKKEPTFGELRELIAGYSGLNPEQRTIISGALEIHERALREIVVPRPRVFRLRADLPVPQALHALAASGHTRAPVVPAGELDDAIGVVHLRDLLGSAGTVADVARPALLLPDSLRVTAALSRLMDEHEQFALVIGERGGVSGIVALEDLLEEVVGEIYDEQDKDIRAARLLPDGSRILPGSFPVHDLGDVGVDGSRLPRGNHTTVAGLILDSLGRIPEGPGDRIEIGGYRWEVTAVDAHAITEVRVVPSPH</sequence>
<feature type="transmembrane region" description="Helical" evidence="11">
    <location>
        <begin position="6"/>
        <end position="32"/>
    </location>
</feature>
<dbReference type="PROSITE" id="PS51371">
    <property type="entry name" value="CBS"/>
    <property type="match status" value="1"/>
</dbReference>
<evidence type="ECO:0000256" key="9">
    <source>
        <dbReference type="PROSITE-ProRule" id="PRU00703"/>
    </source>
</evidence>
<dbReference type="CDD" id="cd04590">
    <property type="entry name" value="CBS_pair_CorC_HlyC_assoc"/>
    <property type="match status" value="1"/>
</dbReference>
<gene>
    <name evidence="14" type="primary">yfjD</name>
    <name evidence="14" type="ORF">NCTC10742_01236</name>
</gene>
<evidence type="ECO:0000256" key="4">
    <source>
        <dbReference type="ARBA" id="ARBA00022692"/>
    </source>
</evidence>
<keyword evidence="3" id="KW-1003">Cell membrane</keyword>
<dbReference type="InterPro" id="IPR005170">
    <property type="entry name" value="Transptr-assoc_dom"/>
</dbReference>
<evidence type="ECO:0000313" key="14">
    <source>
        <dbReference type="EMBL" id="STZ42026.1"/>
    </source>
</evidence>
<evidence type="ECO:0000256" key="5">
    <source>
        <dbReference type="ARBA" id="ARBA00022737"/>
    </source>
</evidence>
<dbReference type="PANTHER" id="PTHR43099:SF5">
    <property type="entry name" value="HLYC_CORC FAMILY TRANSPORTER"/>
    <property type="match status" value="1"/>
</dbReference>
<keyword evidence="7 9" id="KW-0129">CBS domain</keyword>
<dbReference type="SUPFAM" id="SSF56176">
    <property type="entry name" value="FAD-binding/transporter-associated domain-like"/>
    <property type="match status" value="1"/>
</dbReference>
<evidence type="ECO:0000256" key="3">
    <source>
        <dbReference type="ARBA" id="ARBA00022475"/>
    </source>
</evidence>
<dbReference type="InterPro" id="IPR051676">
    <property type="entry name" value="UPF0053_domain"/>
</dbReference>
<dbReference type="InterPro" id="IPR000644">
    <property type="entry name" value="CBS_dom"/>
</dbReference>
<dbReference type="AlphaFoldDB" id="A0A378SJF3"/>
<keyword evidence="6 10" id="KW-1133">Transmembrane helix</keyword>
<dbReference type="PANTHER" id="PTHR43099">
    <property type="entry name" value="UPF0053 PROTEIN YRKA"/>
    <property type="match status" value="1"/>
</dbReference>
<evidence type="ECO:0000256" key="1">
    <source>
        <dbReference type="ARBA" id="ARBA00004651"/>
    </source>
</evidence>
<dbReference type="SUPFAM" id="SSF54631">
    <property type="entry name" value="CBS-domain pair"/>
    <property type="match status" value="1"/>
</dbReference>
<feature type="transmembrane region" description="Helical" evidence="11">
    <location>
        <begin position="133"/>
        <end position="155"/>
    </location>
</feature>